<keyword evidence="3" id="KW-1185">Reference proteome</keyword>
<evidence type="ECO:0000259" key="1">
    <source>
        <dbReference type="Pfam" id="PF13338"/>
    </source>
</evidence>
<dbReference type="Proteomes" id="UP000541185">
    <property type="component" value="Unassembled WGS sequence"/>
</dbReference>
<reference evidence="2 3" key="1">
    <citation type="submission" date="2020-04" db="EMBL/GenBank/DDBJ databases">
        <title>Ramlibacter sp. G-1-2-2 isolated from soil.</title>
        <authorList>
            <person name="Dahal R.H."/>
        </authorList>
    </citation>
    <scope>NUCLEOTIDE SEQUENCE [LARGE SCALE GENOMIC DNA]</scope>
    <source>
        <strain evidence="2 3">G-1-2-2</strain>
    </source>
</reference>
<comment type="caution">
    <text evidence="2">The sequence shown here is derived from an EMBL/GenBank/DDBJ whole genome shotgun (WGS) entry which is preliminary data.</text>
</comment>
<evidence type="ECO:0000313" key="2">
    <source>
        <dbReference type="EMBL" id="NML42273.1"/>
    </source>
</evidence>
<evidence type="ECO:0000313" key="3">
    <source>
        <dbReference type="Proteomes" id="UP000541185"/>
    </source>
</evidence>
<gene>
    <name evidence="2" type="ORF">HHL11_00835</name>
</gene>
<feature type="domain" description="AbiEi antitoxin N-terminal" evidence="1">
    <location>
        <begin position="14"/>
        <end position="65"/>
    </location>
</feature>
<sequence length="268" mass="29735">MTWEGAPLPTSRSRLAAVLRATKEVVSIDAVAKTLDLDRTAAAKVLSRWREQGWLRRIGHGLYVPVPLDLAGSEQVVEDPWVLVPALFGESYIGGWTAAHHWDLTEQLFNETIVFTTRRISKKRVLAQGVAFVLRHTSVKRTFGLKSIWRGSLRVSISDPTRTVIDILAMPELGGGIDHVADCLAELRKSSAYDAALLINYGEQFGNGAVFKRLGFLAETRLHDFELAAACRARLTQGYAQLDPALKSGHLQTAWRLWVPERWKGGAP</sequence>
<dbReference type="RefSeq" id="WP_169416492.1">
    <property type="nucleotide sequence ID" value="NZ_JABBFX010000001.1"/>
</dbReference>
<organism evidence="2 3">
    <name type="scientific">Ramlibacter agri</name>
    <dbReference type="NCBI Taxonomy" id="2728837"/>
    <lineage>
        <taxon>Bacteria</taxon>
        <taxon>Pseudomonadati</taxon>
        <taxon>Pseudomonadota</taxon>
        <taxon>Betaproteobacteria</taxon>
        <taxon>Burkholderiales</taxon>
        <taxon>Comamonadaceae</taxon>
        <taxon>Ramlibacter</taxon>
    </lineage>
</organism>
<name>A0A848H0H5_9BURK</name>
<accession>A0A848H0H5</accession>
<protein>
    <recommendedName>
        <fullName evidence="1">AbiEi antitoxin N-terminal domain-containing protein</fullName>
    </recommendedName>
</protein>
<dbReference type="EMBL" id="JABBFX010000001">
    <property type="protein sequence ID" value="NML42273.1"/>
    <property type="molecule type" value="Genomic_DNA"/>
</dbReference>
<proteinExistence type="predicted"/>
<dbReference type="AlphaFoldDB" id="A0A848H0H5"/>
<dbReference type="Pfam" id="PF13338">
    <property type="entry name" value="AbiEi_4"/>
    <property type="match status" value="1"/>
</dbReference>
<dbReference type="InterPro" id="IPR025159">
    <property type="entry name" value="AbiEi_N"/>
</dbReference>